<dbReference type="Proteomes" id="UP000053593">
    <property type="component" value="Unassembled WGS sequence"/>
</dbReference>
<evidence type="ECO:0000313" key="2">
    <source>
        <dbReference type="Proteomes" id="UP000053593"/>
    </source>
</evidence>
<dbReference type="EMBL" id="KN834795">
    <property type="protein sequence ID" value="KIK56818.1"/>
    <property type="molecule type" value="Genomic_DNA"/>
</dbReference>
<evidence type="ECO:0000313" key="1">
    <source>
        <dbReference type="EMBL" id="KIK56818.1"/>
    </source>
</evidence>
<reference evidence="1 2" key="1">
    <citation type="submission" date="2014-04" db="EMBL/GenBank/DDBJ databases">
        <title>Evolutionary Origins and Diversification of the Mycorrhizal Mutualists.</title>
        <authorList>
            <consortium name="DOE Joint Genome Institute"/>
            <consortium name="Mycorrhizal Genomics Consortium"/>
            <person name="Kohler A."/>
            <person name="Kuo A."/>
            <person name="Nagy L.G."/>
            <person name="Floudas D."/>
            <person name="Copeland A."/>
            <person name="Barry K.W."/>
            <person name="Cichocki N."/>
            <person name="Veneault-Fourrey C."/>
            <person name="LaButti K."/>
            <person name="Lindquist E.A."/>
            <person name="Lipzen A."/>
            <person name="Lundell T."/>
            <person name="Morin E."/>
            <person name="Murat C."/>
            <person name="Riley R."/>
            <person name="Ohm R."/>
            <person name="Sun H."/>
            <person name="Tunlid A."/>
            <person name="Henrissat B."/>
            <person name="Grigoriev I.V."/>
            <person name="Hibbett D.S."/>
            <person name="Martin F."/>
        </authorList>
    </citation>
    <scope>NUCLEOTIDE SEQUENCE [LARGE SCALE GENOMIC DNA]</scope>
    <source>
        <strain evidence="1 2">FD-317 M1</strain>
    </source>
</reference>
<gene>
    <name evidence="1" type="ORF">GYMLUDRAFT_778169</name>
</gene>
<dbReference type="AlphaFoldDB" id="A0A0D0CNG9"/>
<proteinExistence type="predicted"/>
<name>A0A0D0CNG9_9AGAR</name>
<sequence>MSIAANKTLLSSRVGDCDKVTRSLPRPEFVDVQRIAFFTHGHKLWSCSFANFSWNLSLRPFCSIAGESLAQPFFFFFPSLLYSFSCRLQHFSWDDRMMTKSVTEVEESRMLNREQPVLF</sequence>
<keyword evidence="2" id="KW-1185">Reference proteome</keyword>
<accession>A0A0D0CNG9</accession>
<dbReference type="HOGENOM" id="CLU_2061761_0_0_1"/>
<protein>
    <submittedName>
        <fullName evidence="1">Unplaced genomic scaffold GYMLUscaffold_47, whole genome shotgun sequence</fullName>
    </submittedName>
</protein>
<organism evidence="1 2">
    <name type="scientific">Collybiopsis luxurians FD-317 M1</name>
    <dbReference type="NCBI Taxonomy" id="944289"/>
    <lineage>
        <taxon>Eukaryota</taxon>
        <taxon>Fungi</taxon>
        <taxon>Dikarya</taxon>
        <taxon>Basidiomycota</taxon>
        <taxon>Agaricomycotina</taxon>
        <taxon>Agaricomycetes</taxon>
        <taxon>Agaricomycetidae</taxon>
        <taxon>Agaricales</taxon>
        <taxon>Marasmiineae</taxon>
        <taxon>Omphalotaceae</taxon>
        <taxon>Collybiopsis</taxon>
        <taxon>Collybiopsis luxurians</taxon>
    </lineage>
</organism>